<sequence>MVRISMNGLLECWRSEIRAPENRYLWAALACSFGLHILLMLFTSGAERSDGVSLFPPGTARSVPVVLMASFSEFRRTSVSVSTEQPVSEVLEPLPQIQKTPARVAPTIAQEVPKEMSSPDRQGSVNSSGSPESSARAEAVSTAARPSASAEHARADEEAARLARHASYGLASLLDVPPVPLSDIQPEYPESAGNQQGTVVLRLFISASGDVDELVVVRALPSGFFEEAALTAFATARFSPGMHHGRAVKSQMAVEVQFVPFNRGAGVSGRGY</sequence>
<evidence type="ECO:0000256" key="7">
    <source>
        <dbReference type="ARBA" id="ARBA00022927"/>
    </source>
</evidence>
<keyword evidence="14" id="KW-1185">Reference proteome</keyword>
<feature type="domain" description="TonB C-terminal" evidence="12">
    <location>
        <begin position="173"/>
        <end position="267"/>
    </location>
</feature>
<comment type="subcellular location">
    <subcellularLocation>
        <location evidence="1">Cell inner membrane</location>
        <topology evidence="1">Single-pass membrane protein</topology>
        <orientation evidence="1">Periplasmic side</orientation>
    </subcellularLocation>
</comment>
<name>A0A5S4ELG9_9PROT</name>
<keyword evidence="7" id="KW-0653">Protein transport</keyword>
<organism evidence="13 14">
    <name type="scientific">Candidatus Accumulibacter phosphatis</name>
    <dbReference type="NCBI Taxonomy" id="327160"/>
    <lineage>
        <taxon>Bacteria</taxon>
        <taxon>Pseudomonadati</taxon>
        <taxon>Pseudomonadota</taxon>
        <taxon>Betaproteobacteria</taxon>
        <taxon>Candidatus Accumulibacter</taxon>
    </lineage>
</organism>
<evidence type="ECO:0000256" key="11">
    <source>
        <dbReference type="SAM" id="Phobius"/>
    </source>
</evidence>
<gene>
    <name evidence="13" type="ORF">ACCUM_4619</name>
</gene>
<dbReference type="GO" id="GO:0005886">
    <property type="term" value="C:plasma membrane"/>
    <property type="evidence" value="ECO:0007669"/>
    <property type="project" value="UniProtKB-SubCell"/>
</dbReference>
<keyword evidence="3" id="KW-0813">Transport</keyword>
<evidence type="ECO:0000256" key="2">
    <source>
        <dbReference type="ARBA" id="ARBA00006555"/>
    </source>
</evidence>
<evidence type="ECO:0000256" key="3">
    <source>
        <dbReference type="ARBA" id="ARBA00022448"/>
    </source>
</evidence>
<reference evidence="13 14" key="1">
    <citation type="submission" date="2019-04" db="EMBL/GenBank/DDBJ databases">
        <title>A novel phosphate-accumulating bacterium identified in bioreactor for phosphate removal from wastewater.</title>
        <authorList>
            <person name="Kotlyarov R.Y."/>
            <person name="Beletsky A.V."/>
            <person name="Kallistova A.Y."/>
            <person name="Dorofeev A.G."/>
            <person name="Nikolaev Y.Y."/>
            <person name="Pimenov N.V."/>
            <person name="Ravin N.V."/>
            <person name="Mardanov A.V."/>
        </authorList>
    </citation>
    <scope>NUCLEOTIDE SEQUENCE [LARGE SCALE GENOMIC DNA]</scope>
    <source>
        <strain evidence="13 14">Bin19</strain>
    </source>
</reference>
<feature type="compositionally biased region" description="Low complexity" evidence="10">
    <location>
        <begin position="124"/>
        <end position="134"/>
    </location>
</feature>
<evidence type="ECO:0000313" key="13">
    <source>
        <dbReference type="EMBL" id="TMQ76179.1"/>
    </source>
</evidence>
<feature type="region of interest" description="Disordered" evidence="10">
    <location>
        <begin position="111"/>
        <end position="158"/>
    </location>
</feature>
<dbReference type="PANTHER" id="PTHR33446">
    <property type="entry name" value="PROTEIN TONB-RELATED"/>
    <property type="match status" value="1"/>
</dbReference>
<dbReference type="NCBIfam" id="TIGR01352">
    <property type="entry name" value="tonB_Cterm"/>
    <property type="match status" value="1"/>
</dbReference>
<dbReference type="AlphaFoldDB" id="A0A5S4ELG9"/>
<keyword evidence="4" id="KW-1003">Cell membrane</keyword>
<dbReference type="InterPro" id="IPR006260">
    <property type="entry name" value="TonB/TolA_C"/>
</dbReference>
<evidence type="ECO:0000256" key="4">
    <source>
        <dbReference type="ARBA" id="ARBA00022475"/>
    </source>
</evidence>
<protein>
    <submittedName>
        <fullName evidence="13">TonB-like</fullName>
    </submittedName>
</protein>
<evidence type="ECO:0000256" key="10">
    <source>
        <dbReference type="SAM" id="MobiDB-lite"/>
    </source>
</evidence>
<evidence type="ECO:0000256" key="9">
    <source>
        <dbReference type="ARBA" id="ARBA00023136"/>
    </source>
</evidence>
<dbReference type="Proteomes" id="UP000306324">
    <property type="component" value="Unassembled WGS sequence"/>
</dbReference>
<dbReference type="InterPro" id="IPR037682">
    <property type="entry name" value="TonB_C"/>
</dbReference>
<comment type="caution">
    <text evidence="13">The sequence shown here is derived from an EMBL/GenBank/DDBJ whole genome shotgun (WGS) entry which is preliminary data.</text>
</comment>
<dbReference type="Pfam" id="PF03544">
    <property type="entry name" value="TonB_C"/>
    <property type="match status" value="1"/>
</dbReference>
<keyword evidence="6 11" id="KW-0812">Transmembrane</keyword>
<keyword evidence="9 11" id="KW-0472">Membrane</keyword>
<dbReference type="EMBL" id="SWAD01000060">
    <property type="protein sequence ID" value="TMQ76179.1"/>
    <property type="molecule type" value="Genomic_DNA"/>
</dbReference>
<dbReference type="Gene3D" id="3.30.1150.10">
    <property type="match status" value="1"/>
</dbReference>
<keyword evidence="5" id="KW-0997">Cell inner membrane</keyword>
<dbReference type="PROSITE" id="PS52015">
    <property type="entry name" value="TONB_CTD"/>
    <property type="match status" value="1"/>
</dbReference>
<comment type="similarity">
    <text evidence="2">Belongs to the TonB family.</text>
</comment>
<evidence type="ECO:0000259" key="12">
    <source>
        <dbReference type="PROSITE" id="PS52015"/>
    </source>
</evidence>
<dbReference type="GO" id="GO:0055085">
    <property type="term" value="P:transmembrane transport"/>
    <property type="evidence" value="ECO:0007669"/>
    <property type="project" value="InterPro"/>
</dbReference>
<dbReference type="SUPFAM" id="SSF74653">
    <property type="entry name" value="TolA/TonB C-terminal domain"/>
    <property type="match status" value="1"/>
</dbReference>
<evidence type="ECO:0000256" key="5">
    <source>
        <dbReference type="ARBA" id="ARBA00022519"/>
    </source>
</evidence>
<evidence type="ECO:0000256" key="8">
    <source>
        <dbReference type="ARBA" id="ARBA00022989"/>
    </source>
</evidence>
<dbReference type="InterPro" id="IPR051045">
    <property type="entry name" value="TonB-dependent_transducer"/>
</dbReference>
<accession>A0A5S4ELG9</accession>
<proteinExistence type="inferred from homology"/>
<dbReference type="GO" id="GO:0015031">
    <property type="term" value="P:protein transport"/>
    <property type="evidence" value="ECO:0007669"/>
    <property type="project" value="UniProtKB-KW"/>
</dbReference>
<keyword evidence="8 11" id="KW-1133">Transmembrane helix</keyword>
<evidence type="ECO:0000256" key="6">
    <source>
        <dbReference type="ARBA" id="ARBA00022692"/>
    </source>
</evidence>
<feature type="transmembrane region" description="Helical" evidence="11">
    <location>
        <begin position="24"/>
        <end position="42"/>
    </location>
</feature>
<evidence type="ECO:0000313" key="14">
    <source>
        <dbReference type="Proteomes" id="UP000306324"/>
    </source>
</evidence>
<evidence type="ECO:0000256" key="1">
    <source>
        <dbReference type="ARBA" id="ARBA00004383"/>
    </source>
</evidence>